<dbReference type="GO" id="GO:0051304">
    <property type="term" value="P:chromosome separation"/>
    <property type="evidence" value="ECO:0007669"/>
    <property type="project" value="InterPro"/>
</dbReference>
<keyword evidence="5" id="KW-0175">Coiled coil</keyword>
<comment type="caution">
    <text evidence="6">The sequence shown here is derived from an EMBL/GenBank/DDBJ whole genome shotgun (WGS) entry which is preliminary data.</text>
</comment>
<evidence type="ECO:0000256" key="3">
    <source>
        <dbReference type="ARBA" id="ARBA00022829"/>
    </source>
</evidence>
<dbReference type="InterPro" id="IPR005234">
    <property type="entry name" value="ScpB_csome_segregation"/>
</dbReference>
<dbReference type="Gene3D" id="1.10.10.10">
    <property type="entry name" value="Winged helix-like DNA-binding domain superfamily/Winged helix DNA-binding domain"/>
    <property type="match status" value="2"/>
</dbReference>
<dbReference type="GO" id="GO:0051301">
    <property type="term" value="P:cell division"/>
    <property type="evidence" value="ECO:0007669"/>
    <property type="project" value="UniProtKB-KW"/>
</dbReference>
<gene>
    <name evidence="6" type="primary">scpB</name>
    <name evidence="6" type="ORF">COT27_01970</name>
</gene>
<evidence type="ECO:0000256" key="5">
    <source>
        <dbReference type="SAM" id="Coils"/>
    </source>
</evidence>
<dbReference type="PANTHER" id="PTHR34298:SF2">
    <property type="entry name" value="SEGREGATION AND CONDENSATION PROTEIN B"/>
    <property type="match status" value="1"/>
</dbReference>
<dbReference type="InterPro" id="IPR036388">
    <property type="entry name" value="WH-like_DNA-bd_sf"/>
</dbReference>
<evidence type="ECO:0000256" key="4">
    <source>
        <dbReference type="ARBA" id="ARBA00023306"/>
    </source>
</evidence>
<evidence type="ECO:0000256" key="2">
    <source>
        <dbReference type="ARBA" id="ARBA00022618"/>
    </source>
</evidence>
<keyword evidence="1" id="KW-0963">Cytoplasm</keyword>
<dbReference type="PANTHER" id="PTHR34298">
    <property type="entry name" value="SEGREGATION AND CONDENSATION PROTEIN B"/>
    <property type="match status" value="1"/>
</dbReference>
<evidence type="ECO:0000256" key="1">
    <source>
        <dbReference type="ARBA" id="ARBA00022490"/>
    </source>
</evidence>
<dbReference type="NCBIfam" id="TIGR00281">
    <property type="entry name" value="SMC-Scp complex subunit ScpB"/>
    <property type="match status" value="1"/>
</dbReference>
<dbReference type="Proteomes" id="UP000230586">
    <property type="component" value="Unassembled WGS sequence"/>
</dbReference>
<accession>A0A2M6XSR2</accession>
<dbReference type="AlphaFoldDB" id="A0A2M6XSR2"/>
<keyword evidence="2" id="KW-0132">Cell division</keyword>
<dbReference type="Pfam" id="PF04079">
    <property type="entry name" value="SMC_ScpB"/>
    <property type="match status" value="1"/>
</dbReference>
<evidence type="ECO:0000313" key="7">
    <source>
        <dbReference type="Proteomes" id="UP000230586"/>
    </source>
</evidence>
<sequence length="185" mass="20823">MLSSQIESILFAADKPIKLKQIAKLCGRSKDEIEIVFESLKNKYNNAENGINILINNDEVQMVSSEANSDLLAEFLKEEISCELTRPQLEALAVIAYRGPISKLDLETIRGVNCSLIIRNLLIKGLIDVKEDKIIDNNIYALSMEFIKHLGIKSVKELPTYEELSRREEISEVLDELKTDGGLKS</sequence>
<keyword evidence="4" id="KW-0131">Cell cycle</keyword>
<feature type="coiled-coil region" evidence="5">
    <location>
        <begin position="30"/>
        <end position="57"/>
    </location>
</feature>
<evidence type="ECO:0000313" key="6">
    <source>
        <dbReference type="EMBL" id="PIU10677.1"/>
    </source>
</evidence>
<keyword evidence="3" id="KW-0159">Chromosome partition</keyword>
<name>A0A2M6XSR2_9BACT</name>
<dbReference type="InterPro" id="IPR036390">
    <property type="entry name" value="WH_DNA-bd_sf"/>
</dbReference>
<dbReference type="SUPFAM" id="SSF46785">
    <property type="entry name" value="Winged helix' DNA-binding domain"/>
    <property type="match status" value="2"/>
</dbReference>
<protein>
    <submittedName>
        <fullName evidence="6">SMC-Scp complex subunit ScpB</fullName>
    </submittedName>
</protein>
<dbReference type="EMBL" id="PEXX01000036">
    <property type="protein sequence ID" value="PIU10677.1"/>
    <property type="molecule type" value="Genomic_DNA"/>
</dbReference>
<proteinExistence type="predicted"/>
<organism evidence="6 7">
    <name type="scientific">Candidatus Kuenenbacteria bacterium CG08_land_8_20_14_0_20_37_23</name>
    <dbReference type="NCBI Taxonomy" id="1974617"/>
    <lineage>
        <taxon>Bacteria</taxon>
        <taxon>Candidatus Kueneniibacteriota</taxon>
    </lineage>
</organism>
<reference evidence="7" key="1">
    <citation type="submission" date="2017-09" db="EMBL/GenBank/DDBJ databases">
        <title>Depth-based differentiation of microbial function through sediment-hosted aquifers and enrichment of novel symbionts in the deep terrestrial subsurface.</title>
        <authorList>
            <person name="Probst A.J."/>
            <person name="Ladd B."/>
            <person name="Jarett J.K."/>
            <person name="Geller-Mcgrath D.E."/>
            <person name="Sieber C.M.K."/>
            <person name="Emerson J.B."/>
            <person name="Anantharaman K."/>
            <person name="Thomas B.C."/>
            <person name="Malmstrom R."/>
            <person name="Stieglmeier M."/>
            <person name="Klingl A."/>
            <person name="Woyke T."/>
            <person name="Ryan C.M."/>
            <person name="Banfield J.F."/>
        </authorList>
    </citation>
    <scope>NUCLEOTIDE SEQUENCE [LARGE SCALE GENOMIC DNA]</scope>
</reference>